<protein>
    <submittedName>
        <fullName evidence="1">Uncharacterized protein</fullName>
    </submittedName>
</protein>
<reference evidence="1 2" key="1">
    <citation type="submission" date="2022-01" db="EMBL/GenBank/DDBJ databases">
        <title>Flavihumibacter sp. nov., isolated from sediment of a river.</title>
        <authorList>
            <person name="Liu H."/>
        </authorList>
    </citation>
    <scope>NUCLEOTIDE SEQUENCE [LARGE SCALE GENOMIC DNA]</scope>
    <source>
        <strain evidence="1 2">RY-1</strain>
    </source>
</reference>
<dbReference type="InterPro" id="IPR016039">
    <property type="entry name" value="Thiolase-like"/>
</dbReference>
<evidence type="ECO:0000313" key="1">
    <source>
        <dbReference type="EMBL" id="MCF1715712.1"/>
    </source>
</evidence>
<comment type="caution">
    <text evidence="1">The sequence shown here is derived from an EMBL/GenBank/DDBJ whole genome shotgun (WGS) entry which is preliminary data.</text>
</comment>
<dbReference type="RefSeq" id="WP_234866661.1">
    <property type="nucleotide sequence ID" value="NZ_JAKEVY010000003.1"/>
</dbReference>
<evidence type="ECO:0000313" key="2">
    <source>
        <dbReference type="Proteomes" id="UP001200145"/>
    </source>
</evidence>
<dbReference type="Proteomes" id="UP001200145">
    <property type="component" value="Unassembled WGS sequence"/>
</dbReference>
<name>A0ABS9BJH5_9BACT</name>
<sequence>MSKELSGNYWINKAAKIGSNRAFRNQQIFLEKPELTTDEFLVALYREIGMEYPKWFKMDRLSKLGMLAAELALGMPGGNLADPFGSAVVLANRHSSLDTDRKFVEQLKEIPSPAVFVYTLPNIVTGEISIRHGFKGEQAFFIDDLCPVEFMVNYVQTLFDEGNTHTCLFGWVDILGEQYNATLYSVSGVQEDSVHSIPFTSKNVYQYFDHEQGAVS</sequence>
<organism evidence="1 2">
    <name type="scientific">Flavihumibacter fluminis</name>
    <dbReference type="NCBI Taxonomy" id="2909236"/>
    <lineage>
        <taxon>Bacteria</taxon>
        <taxon>Pseudomonadati</taxon>
        <taxon>Bacteroidota</taxon>
        <taxon>Chitinophagia</taxon>
        <taxon>Chitinophagales</taxon>
        <taxon>Chitinophagaceae</taxon>
        <taxon>Flavihumibacter</taxon>
    </lineage>
</organism>
<accession>A0ABS9BJH5</accession>
<keyword evidence="2" id="KW-1185">Reference proteome</keyword>
<proteinExistence type="predicted"/>
<gene>
    <name evidence="1" type="ORF">L0U88_13825</name>
</gene>
<dbReference type="EMBL" id="JAKEVY010000003">
    <property type="protein sequence ID" value="MCF1715712.1"/>
    <property type="molecule type" value="Genomic_DNA"/>
</dbReference>
<dbReference type="SUPFAM" id="SSF53901">
    <property type="entry name" value="Thiolase-like"/>
    <property type="match status" value="1"/>
</dbReference>